<comment type="caution">
    <text evidence="1">The sequence shown here is derived from an EMBL/GenBank/DDBJ whole genome shotgun (WGS) entry which is preliminary data.</text>
</comment>
<proteinExistence type="predicted"/>
<reference evidence="1" key="1">
    <citation type="submission" date="2023-06" db="EMBL/GenBank/DDBJ databases">
        <title>Reference genome for the Northern bat (Eptesicus nilssonii), a most northern bat species.</title>
        <authorList>
            <person name="Laine V.N."/>
            <person name="Pulliainen A.T."/>
            <person name="Lilley T.M."/>
        </authorList>
    </citation>
    <scope>NUCLEOTIDE SEQUENCE</scope>
    <source>
        <strain evidence="1">BLF_Eptnil</strain>
        <tissue evidence="1">Kidney</tissue>
    </source>
</reference>
<dbReference type="EMBL" id="JAULJE010000001">
    <property type="protein sequence ID" value="KAK1346907.1"/>
    <property type="molecule type" value="Genomic_DNA"/>
</dbReference>
<dbReference type="InterPro" id="IPR036397">
    <property type="entry name" value="RNaseH_sf"/>
</dbReference>
<dbReference type="AlphaFoldDB" id="A0AA40LX90"/>
<protein>
    <submittedName>
        <fullName evidence="1">Uncharacterized protein</fullName>
    </submittedName>
</protein>
<dbReference type="GO" id="GO:0003676">
    <property type="term" value="F:nucleic acid binding"/>
    <property type="evidence" value="ECO:0007669"/>
    <property type="project" value="InterPro"/>
</dbReference>
<dbReference type="InterPro" id="IPR012337">
    <property type="entry name" value="RNaseH-like_sf"/>
</dbReference>
<dbReference type="Gene3D" id="3.30.420.10">
    <property type="entry name" value="Ribonuclease H-like superfamily/Ribonuclease H"/>
    <property type="match status" value="1"/>
</dbReference>
<keyword evidence="2" id="KW-1185">Reference proteome</keyword>
<dbReference type="SUPFAM" id="SSF53098">
    <property type="entry name" value="Ribonuclease H-like"/>
    <property type="match status" value="1"/>
</dbReference>
<organism evidence="1 2">
    <name type="scientific">Cnephaeus nilssonii</name>
    <name type="common">Northern bat</name>
    <name type="synonym">Eptesicus nilssonii</name>
    <dbReference type="NCBI Taxonomy" id="3371016"/>
    <lineage>
        <taxon>Eukaryota</taxon>
        <taxon>Metazoa</taxon>
        <taxon>Chordata</taxon>
        <taxon>Craniata</taxon>
        <taxon>Vertebrata</taxon>
        <taxon>Euteleostomi</taxon>
        <taxon>Mammalia</taxon>
        <taxon>Eutheria</taxon>
        <taxon>Laurasiatheria</taxon>
        <taxon>Chiroptera</taxon>
        <taxon>Yangochiroptera</taxon>
        <taxon>Vespertilionidae</taxon>
        <taxon>Cnephaeus</taxon>
    </lineage>
</organism>
<evidence type="ECO:0000313" key="2">
    <source>
        <dbReference type="Proteomes" id="UP001177744"/>
    </source>
</evidence>
<dbReference type="Proteomes" id="UP001177744">
    <property type="component" value="Unassembled WGS sequence"/>
</dbReference>
<evidence type="ECO:0000313" key="1">
    <source>
        <dbReference type="EMBL" id="KAK1346907.1"/>
    </source>
</evidence>
<sequence length="128" mass="14662">MLPPLCSKQCQARPHQAYWNPDPAGETNISCFFFCTFSDWVEAYPTCREKAREVTKTLLRDIILRYGMPLIMGSAFVEEVVQQGAKTLGIQWNLHMAYWPQSSGKVRCTPQAKIGFFPFEILYGDLPH</sequence>
<gene>
    <name evidence="1" type="ORF">QTO34_000767</name>
</gene>
<name>A0AA40LX90_CNENI</name>
<accession>A0AA40LX90</accession>